<name>A0A9D4JDB7_DREPO</name>
<evidence type="ECO:0000256" key="1">
    <source>
        <dbReference type="SAM" id="Coils"/>
    </source>
</evidence>
<dbReference type="OrthoDB" id="6086925at2759"/>
<reference evidence="3" key="2">
    <citation type="submission" date="2020-11" db="EMBL/GenBank/DDBJ databases">
        <authorList>
            <person name="McCartney M.A."/>
            <person name="Auch B."/>
            <person name="Kono T."/>
            <person name="Mallez S."/>
            <person name="Becker A."/>
            <person name="Gohl D.M."/>
            <person name="Silverstein K.A.T."/>
            <person name="Koren S."/>
            <person name="Bechman K.B."/>
            <person name="Herman A."/>
            <person name="Abrahante J.E."/>
            <person name="Garbe J."/>
        </authorList>
    </citation>
    <scope>NUCLEOTIDE SEQUENCE</scope>
    <source>
        <strain evidence="3">Duluth1</strain>
        <tissue evidence="3">Whole animal</tissue>
    </source>
</reference>
<dbReference type="PANTHER" id="PTHR24024:SF18">
    <property type="entry name" value="SHORT-CHAIN COLLAGEN C4-LIKE"/>
    <property type="match status" value="1"/>
</dbReference>
<reference evidence="3" key="1">
    <citation type="journal article" date="2019" name="bioRxiv">
        <title>The Genome of the Zebra Mussel, Dreissena polymorpha: A Resource for Invasive Species Research.</title>
        <authorList>
            <person name="McCartney M.A."/>
            <person name="Auch B."/>
            <person name="Kono T."/>
            <person name="Mallez S."/>
            <person name="Zhang Y."/>
            <person name="Obille A."/>
            <person name="Becker A."/>
            <person name="Abrahante J.E."/>
            <person name="Garbe J."/>
            <person name="Badalamenti J.P."/>
            <person name="Herman A."/>
            <person name="Mangelson H."/>
            <person name="Liachko I."/>
            <person name="Sullivan S."/>
            <person name="Sone E.D."/>
            <person name="Koren S."/>
            <person name="Silverstein K.A.T."/>
            <person name="Beckman K.B."/>
            <person name="Gohl D.M."/>
        </authorList>
    </citation>
    <scope>NUCLEOTIDE SEQUENCE</scope>
    <source>
        <strain evidence="3">Duluth1</strain>
        <tissue evidence="3">Whole animal</tissue>
    </source>
</reference>
<keyword evidence="1" id="KW-0175">Coiled coil</keyword>
<gene>
    <name evidence="3" type="ORF">DPMN_135920</name>
</gene>
<feature type="coiled-coil region" evidence="1">
    <location>
        <begin position="39"/>
        <end position="66"/>
    </location>
</feature>
<keyword evidence="4" id="KW-1185">Reference proteome</keyword>
<comment type="caution">
    <text evidence="3">The sequence shown here is derived from an EMBL/GenBank/DDBJ whole genome shotgun (WGS) entry which is preliminary data.</text>
</comment>
<dbReference type="Proteomes" id="UP000828390">
    <property type="component" value="Unassembled WGS sequence"/>
</dbReference>
<protein>
    <recommendedName>
        <fullName evidence="5">Short-chain collagen C4-like</fullName>
    </recommendedName>
</protein>
<dbReference type="AlphaFoldDB" id="A0A9D4JDB7"/>
<proteinExistence type="predicted"/>
<feature type="signal peptide" evidence="2">
    <location>
        <begin position="1"/>
        <end position="21"/>
    </location>
</feature>
<accession>A0A9D4JDB7</accession>
<organism evidence="3 4">
    <name type="scientific">Dreissena polymorpha</name>
    <name type="common">Zebra mussel</name>
    <name type="synonym">Mytilus polymorpha</name>
    <dbReference type="NCBI Taxonomy" id="45954"/>
    <lineage>
        <taxon>Eukaryota</taxon>
        <taxon>Metazoa</taxon>
        <taxon>Spiralia</taxon>
        <taxon>Lophotrochozoa</taxon>
        <taxon>Mollusca</taxon>
        <taxon>Bivalvia</taxon>
        <taxon>Autobranchia</taxon>
        <taxon>Heteroconchia</taxon>
        <taxon>Euheterodonta</taxon>
        <taxon>Imparidentia</taxon>
        <taxon>Neoheterodontei</taxon>
        <taxon>Myida</taxon>
        <taxon>Dreissenoidea</taxon>
        <taxon>Dreissenidae</taxon>
        <taxon>Dreissena</taxon>
    </lineage>
</organism>
<evidence type="ECO:0000313" key="3">
    <source>
        <dbReference type="EMBL" id="KAH3807575.1"/>
    </source>
</evidence>
<dbReference type="PANTHER" id="PTHR24024">
    <property type="entry name" value="PULMONARY SURFACTANT-ASSOCIATED PROTEIN A"/>
    <property type="match status" value="1"/>
</dbReference>
<dbReference type="GO" id="GO:0005615">
    <property type="term" value="C:extracellular space"/>
    <property type="evidence" value="ECO:0007669"/>
    <property type="project" value="TreeGrafter"/>
</dbReference>
<feature type="chain" id="PRO_5038778669" description="Short-chain collagen C4-like" evidence="2">
    <location>
        <begin position="22"/>
        <end position="254"/>
    </location>
</feature>
<dbReference type="InterPro" id="IPR051077">
    <property type="entry name" value="Ca-dependent_lectin"/>
</dbReference>
<evidence type="ECO:0000313" key="4">
    <source>
        <dbReference type="Proteomes" id="UP000828390"/>
    </source>
</evidence>
<evidence type="ECO:0000256" key="2">
    <source>
        <dbReference type="SAM" id="SignalP"/>
    </source>
</evidence>
<sequence length="254" mass="28144">MHCMRISRLIVLFLLVRWSSGTKDKRLVLHSDEDTAAAIQALTARIEQLVAQNNRHESEIQALKSGSVDGSVYTRWGRTSCPQNGSELIYAGYIGGNGYNTNGAADYICLSGDPLWGVYDDSAHPYALKIHGTEYQFAQQFSNGGAQFFGQNLQDHDAPCAVCRSSRTTNVMIPGRNQCYPGWTMEYWGYLVSGYYTHSSPTNYACLDANAEWEVGDGDDRDGKLMYLVEAACGSLKCPPYVEKREITCVVCSK</sequence>
<dbReference type="EMBL" id="JAIWYP010000006">
    <property type="protein sequence ID" value="KAH3807575.1"/>
    <property type="molecule type" value="Genomic_DNA"/>
</dbReference>
<evidence type="ECO:0008006" key="5">
    <source>
        <dbReference type="Google" id="ProtNLM"/>
    </source>
</evidence>
<keyword evidence="2" id="KW-0732">Signal</keyword>